<keyword evidence="3" id="KW-1185">Reference proteome</keyword>
<dbReference type="OrthoDB" id="3250441at2759"/>
<dbReference type="GO" id="GO:0005524">
    <property type="term" value="F:ATP binding"/>
    <property type="evidence" value="ECO:0007669"/>
    <property type="project" value="InterPro"/>
</dbReference>
<dbReference type="InterPro" id="IPR011009">
    <property type="entry name" value="Kinase-like_dom_sf"/>
</dbReference>
<name>A0A8H6HPS9_9AGAR</name>
<dbReference type="SUPFAM" id="SSF56112">
    <property type="entry name" value="Protein kinase-like (PK-like)"/>
    <property type="match status" value="1"/>
</dbReference>
<dbReference type="GO" id="GO:0004672">
    <property type="term" value="F:protein kinase activity"/>
    <property type="evidence" value="ECO:0007669"/>
    <property type="project" value="InterPro"/>
</dbReference>
<dbReference type="Gene3D" id="1.10.510.10">
    <property type="entry name" value="Transferase(Phosphotransferase) domain 1"/>
    <property type="match status" value="1"/>
</dbReference>
<dbReference type="Gene3D" id="3.30.200.20">
    <property type="entry name" value="Phosphorylase Kinase, domain 1"/>
    <property type="match status" value="1"/>
</dbReference>
<reference evidence="2 3" key="1">
    <citation type="submission" date="2020-07" db="EMBL/GenBank/DDBJ databases">
        <title>Comparative genomics of pyrophilous fungi reveals a link between fire events and developmental genes.</title>
        <authorList>
            <consortium name="DOE Joint Genome Institute"/>
            <person name="Steindorff A.S."/>
            <person name="Carver A."/>
            <person name="Calhoun S."/>
            <person name="Stillman K."/>
            <person name="Liu H."/>
            <person name="Lipzen A."/>
            <person name="Pangilinan J."/>
            <person name="Labutti K."/>
            <person name="Bruns T.D."/>
            <person name="Grigoriev I.V."/>
        </authorList>
    </citation>
    <scope>NUCLEOTIDE SEQUENCE [LARGE SCALE GENOMIC DNA]</scope>
    <source>
        <strain evidence="2 3">CBS 144469</strain>
    </source>
</reference>
<comment type="caution">
    <text evidence="2">The sequence shown here is derived from an EMBL/GenBank/DDBJ whole genome shotgun (WGS) entry which is preliminary data.</text>
</comment>
<dbReference type="InterPro" id="IPR000719">
    <property type="entry name" value="Prot_kinase_dom"/>
</dbReference>
<dbReference type="PROSITE" id="PS50011">
    <property type="entry name" value="PROTEIN_KINASE_DOM"/>
    <property type="match status" value="1"/>
</dbReference>
<dbReference type="AlphaFoldDB" id="A0A8H6HPS9"/>
<gene>
    <name evidence="2" type="ORF">DFP72DRAFT_1072434</name>
</gene>
<accession>A0A8H6HPS9</accession>
<dbReference type="Proteomes" id="UP000521943">
    <property type="component" value="Unassembled WGS sequence"/>
</dbReference>
<evidence type="ECO:0000313" key="3">
    <source>
        <dbReference type="Proteomes" id="UP000521943"/>
    </source>
</evidence>
<organism evidence="2 3">
    <name type="scientific">Ephemerocybe angulata</name>
    <dbReference type="NCBI Taxonomy" id="980116"/>
    <lineage>
        <taxon>Eukaryota</taxon>
        <taxon>Fungi</taxon>
        <taxon>Dikarya</taxon>
        <taxon>Basidiomycota</taxon>
        <taxon>Agaricomycotina</taxon>
        <taxon>Agaricomycetes</taxon>
        <taxon>Agaricomycetidae</taxon>
        <taxon>Agaricales</taxon>
        <taxon>Agaricineae</taxon>
        <taxon>Psathyrellaceae</taxon>
        <taxon>Ephemerocybe</taxon>
    </lineage>
</organism>
<evidence type="ECO:0000259" key="1">
    <source>
        <dbReference type="PROSITE" id="PS50011"/>
    </source>
</evidence>
<feature type="domain" description="Protein kinase" evidence="1">
    <location>
        <begin position="363"/>
        <end position="592"/>
    </location>
</feature>
<proteinExistence type="predicted"/>
<protein>
    <recommendedName>
        <fullName evidence="1">Protein kinase domain-containing protein</fullName>
    </recommendedName>
</protein>
<dbReference type="EMBL" id="JACGCI010000057">
    <property type="protein sequence ID" value="KAF6750431.1"/>
    <property type="molecule type" value="Genomic_DNA"/>
</dbReference>
<evidence type="ECO:0000313" key="2">
    <source>
        <dbReference type="EMBL" id="KAF6750431.1"/>
    </source>
</evidence>
<sequence length="592" mass="65852">MSLRLNLFYPGQDDSLLFCVTPEKGVIIAGVIQDIHEELRRWGRDVPRNAITLYKANIETTPAEDFQRRALQFLHEHQQEALTMDAVVADVFPETSPRSPRQLQLLVATPEVLELAKTLDDPDASNAKNIRKDLDDKVKNKLPSKSSPSEIINSPSELGAFFAQNVYRNQVPAALFNDALGRLQQRLEKDDAIPDEGTVEMASICIAQAMNTYDDEETYQNRMKLIVEEVLGRATGKAGFADDFEPGAWHWRSNGFFSMILELKNVPGINGDPIFQGIADLSKIISSAKYNTFRGSCNFPVVLIGLAGSRIHISIAVYIGALFVSDLLTLELSGGFHGSATIIRLARIFKALKLCCRELQQYYEALRPSSRSDISFLYPHPIAANDTPLPVIKYQKYLALDGSPIKTVPNLGQRCAAIYTGILKGDKPVIIKFTHCYNQEAHALLAKVGLAPQLHSCTRIVGDLLMVVMDYIPEATSVRQLRDAGDPLQALPAVILQEVKRAVTLLHYAGIVFADLRDGNILYSKDQQTGEERVVLVDFDWADVAGKSRYSATLNTDGEWAPGVSPYEVMQKEHDLWQIKRLEQLIQVTTVS</sequence>